<dbReference type="AlphaFoldDB" id="A0A484IFI6"/>
<dbReference type="PRINTS" id="PR00080">
    <property type="entry name" value="SDRFAMILY"/>
</dbReference>
<dbReference type="EMBL" id="LR216287">
    <property type="protein sequence ID" value="VFJ14919.1"/>
    <property type="molecule type" value="Genomic_DNA"/>
</dbReference>
<dbReference type="InterPro" id="IPR002347">
    <property type="entry name" value="SDR_fam"/>
</dbReference>
<dbReference type="CDD" id="cd05324">
    <property type="entry name" value="carb_red_PTCR-like_SDR_c"/>
    <property type="match status" value="1"/>
</dbReference>
<evidence type="ECO:0000256" key="4">
    <source>
        <dbReference type="RuleBase" id="RU000363"/>
    </source>
</evidence>
<evidence type="ECO:0000313" key="6">
    <source>
        <dbReference type="Proteomes" id="UP000294299"/>
    </source>
</evidence>
<dbReference type="InterPro" id="IPR020904">
    <property type="entry name" value="Sc_DH/Rdtase_CS"/>
</dbReference>
<dbReference type="KEGG" id="nfn:NFRAN_2597"/>
<organism evidence="5 6">
    <name type="scientific">Candidatus Nitrosocosmicus franklandianus</name>
    <dbReference type="NCBI Taxonomy" id="1798806"/>
    <lineage>
        <taxon>Archaea</taxon>
        <taxon>Nitrososphaerota</taxon>
        <taxon>Nitrososphaeria</taxon>
        <taxon>Nitrososphaerales</taxon>
        <taxon>Nitrososphaeraceae</taxon>
        <taxon>Candidatus Nitrosocosmicus</taxon>
    </lineage>
</organism>
<dbReference type="GeneID" id="39421753"/>
<dbReference type="EC" id="1.3.1.104" evidence="5"/>
<dbReference type="InterPro" id="IPR036291">
    <property type="entry name" value="NAD(P)-bd_dom_sf"/>
</dbReference>
<reference evidence="5 6" key="1">
    <citation type="submission" date="2019-02" db="EMBL/GenBank/DDBJ databases">
        <authorList>
            <person name="Lehtovirta-Morley E L."/>
        </authorList>
    </citation>
    <scope>NUCLEOTIDE SEQUENCE [LARGE SCALE GENOMIC DNA]</scope>
    <source>
        <strain evidence="5">NFRAN1</strain>
    </source>
</reference>
<dbReference type="GO" id="GO:0141148">
    <property type="term" value="F:enoyl-[acyl-carrier-protein] reductase (NADPH) activity"/>
    <property type="evidence" value="ECO:0007669"/>
    <property type="project" value="UniProtKB-EC"/>
</dbReference>
<name>A0A484IFI6_9ARCH</name>
<keyword evidence="3 5" id="KW-0560">Oxidoreductase</keyword>
<accession>A0A484IFI6</accession>
<keyword evidence="2" id="KW-0521">NADP</keyword>
<dbReference type="GO" id="GO:0016616">
    <property type="term" value="F:oxidoreductase activity, acting on the CH-OH group of donors, NAD or NADP as acceptor"/>
    <property type="evidence" value="ECO:0007669"/>
    <property type="project" value="InterPro"/>
</dbReference>
<gene>
    <name evidence="5" type="ORF">NFRAN_2597</name>
</gene>
<evidence type="ECO:0000256" key="1">
    <source>
        <dbReference type="ARBA" id="ARBA00006484"/>
    </source>
</evidence>
<dbReference type="PROSITE" id="PS00061">
    <property type="entry name" value="ADH_SHORT"/>
    <property type="match status" value="1"/>
</dbReference>
<keyword evidence="6" id="KW-1185">Reference proteome</keyword>
<proteinExistence type="inferred from homology"/>
<evidence type="ECO:0000313" key="5">
    <source>
        <dbReference type="EMBL" id="VFJ14919.1"/>
    </source>
</evidence>
<dbReference type="RefSeq" id="WP_134484982.1">
    <property type="nucleotide sequence ID" value="NZ_LR216287.1"/>
</dbReference>
<evidence type="ECO:0000256" key="2">
    <source>
        <dbReference type="ARBA" id="ARBA00022857"/>
    </source>
</evidence>
<protein>
    <submittedName>
        <fullName evidence="5">Enoyl-(Acyl-carrier-protein) reductase (NADPH) FabL</fullName>
        <ecNumber evidence="5">1.3.1.104</ecNumber>
    </submittedName>
</protein>
<comment type="similarity">
    <text evidence="1 4">Belongs to the short-chain dehydrogenases/reductases (SDR) family.</text>
</comment>
<dbReference type="PANTHER" id="PTHR43490">
    <property type="entry name" value="(+)-NEOMENTHOL DEHYDROGENASE"/>
    <property type="match status" value="1"/>
</dbReference>
<sequence>MKSKFAKKIALVTGANRGIGFETSKQLSQFGLKVILTARDRIKGENATKKLKDQGLDVIFYELDVTDKENITNVCNTIEEKFSRLDVLVNNAAILYDPYQSALNADLEIVNQALRTNLYGPWLLCQAFIPLMKRNNYGRIVNVSSGAGSLHYMNGGAPAYGISKVALNALTRKLASKLAGTNILVNSIDPGWVATDMGGKGGRPVAEGAKGIVWACLLPNNGPSGGFFYDGQTERW</sequence>
<dbReference type="OrthoDB" id="24596at2157"/>
<dbReference type="PANTHER" id="PTHR43490:SF99">
    <property type="entry name" value="SHORT-CHAIN DEHYDROGENASE_REDUCTASE"/>
    <property type="match status" value="1"/>
</dbReference>
<dbReference type="Pfam" id="PF00106">
    <property type="entry name" value="adh_short"/>
    <property type="match status" value="1"/>
</dbReference>
<dbReference type="InterPro" id="IPR045313">
    <property type="entry name" value="CBR1-like"/>
</dbReference>
<evidence type="ECO:0000256" key="3">
    <source>
        <dbReference type="ARBA" id="ARBA00023002"/>
    </source>
</evidence>
<dbReference type="Proteomes" id="UP000294299">
    <property type="component" value="Chromosome NFRAN"/>
</dbReference>
<dbReference type="SUPFAM" id="SSF51735">
    <property type="entry name" value="NAD(P)-binding Rossmann-fold domains"/>
    <property type="match status" value="1"/>
</dbReference>
<dbReference type="Gene3D" id="3.40.50.720">
    <property type="entry name" value="NAD(P)-binding Rossmann-like Domain"/>
    <property type="match status" value="1"/>
</dbReference>
<dbReference type="PRINTS" id="PR00081">
    <property type="entry name" value="GDHRDH"/>
</dbReference>